<sequence length="253" mass="28886">MGVKLAELSEHLGCAICHGILRDAHTIRDCLHSFCKSCIYRYFLVKGSRICPKCKKLLSPRPIASLIMDQKLQQVVDHIFPDFQEQEVLLEKEFYAKNNFKLKTEHLDGGNVSILVPKNPSRRNLRSSTLATKSPSGNLEDNIVCTKQLTIEVYPQQTTADAVPMLKFPFMEVDGALKMLELCMLVKKRLKLPNNVHLEMACMGTTMGPELSVYFIQRTIWQHKNPKVPLVLHYRRAKNSLYELFSLIEKVGV</sequence>
<dbReference type="PANTHER" id="PTHR45893">
    <property type="entry name" value="POLYCOMB GROUP RING FINGER PROTEIN"/>
    <property type="match status" value="1"/>
</dbReference>
<dbReference type="EMBL" id="SHOA02000062">
    <property type="protein sequence ID" value="TDH71427.1"/>
    <property type="molecule type" value="Genomic_DNA"/>
</dbReference>
<name>A0A976FR19_BRELC</name>
<dbReference type="Proteomes" id="UP000294530">
    <property type="component" value="Unassembled WGS sequence"/>
</dbReference>
<comment type="caution">
    <text evidence="8">The sequence shown here is derived from an EMBL/GenBank/DDBJ whole genome shotgun (WGS) entry which is preliminary data.</text>
</comment>
<feature type="domain" description="RING-type" evidence="7">
    <location>
        <begin position="14"/>
        <end position="55"/>
    </location>
</feature>
<keyword evidence="3 6" id="KW-0863">Zinc-finger</keyword>
<comment type="subcellular location">
    <subcellularLocation>
        <location evidence="1">Nucleus</location>
    </subcellularLocation>
</comment>
<dbReference type="Gene3D" id="3.10.20.90">
    <property type="entry name" value="Phosphatidylinositol 3-kinase Catalytic Subunit, Chain A, domain 1"/>
    <property type="match status" value="1"/>
</dbReference>
<dbReference type="InterPro" id="IPR017907">
    <property type="entry name" value="Znf_RING_CS"/>
</dbReference>
<accession>A0A976FR19</accession>
<keyword evidence="4" id="KW-0862">Zinc</keyword>
<dbReference type="CDD" id="cd16102">
    <property type="entry name" value="RAWUL_PCGF_like"/>
    <property type="match status" value="1"/>
</dbReference>
<gene>
    <name evidence="8" type="ORF">CCR75_005982</name>
</gene>
<dbReference type="OrthoDB" id="1305878at2759"/>
<dbReference type="GO" id="GO:0008270">
    <property type="term" value="F:zinc ion binding"/>
    <property type="evidence" value="ECO:0007669"/>
    <property type="project" value="UniProtKB-KW"/>
</dbReference>
<organism evidence="8 9">
    <name type="scientific">Bremia lactucae</name>
    <name type="common">Lettuce downy mildew</name>
    <dbReference type="NCBI Taxonomy" id="4779"/>
    <lineage>
        <taxon>Eukaryota</taxon>
        <taxon>Sar</taxon>
        <taxon>Stramenopiles</taxon>
        <taxon>Oomycota</taxon>
        <taxon>Peronosporomycetes</taxon>
        <taxon>Peronosporales</taxon>
        <taxon>Peronosporaceae</taxon>
        <taxon>Bremia</taxon>
    </lineage>
</organism>
<evidence type="ECO:0000256" key="5">
    <source>
        <dbReference type="ARBA" id="ARBA00023242"/>
    </source>
</evidence>
<dbReference type="PROSITE" id="PS50089">
    <property type="entry name" value="ZF_RING_2"/>
    <property type="match status" value="1"/>
</dbReference>
<keyword evidence="2" id="KW-0479">Metal-binding</keyword>
<evidence type="ECO:0000259" key="7">
    <source>
        <dbReference type="PROSITE" id="PS50089"/>
    </source>
</evidence>
<dbReference type="SUPFAM" id="SSF57850">
    <property type="entry name" value="RING/U-box"/>
    <property type="match status" value="1"/>
</dbReference>
<dbReference type="KEGG" id="blac:94349727"/>
<dbReference type="PROSITE" id="PS00518">
    <property type="entry name" value="ZF_RING_1"/>
    <property type="match status" value="1"/>
</dbReference>
<dbReference type="SMART" id="SM00184">
    <property type="entry name" value="RING"/>
    <property type="match status" value="1"/>
</dbReference>
<dbReference type="InterPro" id="IPR013083">
    <property type="entry name" value="Znf_RING/FYVE/PHD"/>
</dbReference>
<dbReference type="InterPro" id="IPR051507">
    <property type="entry name" value="PcG_RING_finger"/>
</dbReference>
<dbReference type="AlphaFoldDB" id="A0A976FR19"/>
<evidence type="ECO:0000256" key="6">
    <source>
        <dbReference type="PROSITE-ProRule" id="PRU00175"/>
    </source>
</evidence>
<dbReference type="GO" id="GO:0005634">
    <property type="term" value="C:nucleus"/>
    <property type="evidence" value="ECO:0007669"/>
    <property type="project" value="UniProtKB-SubCell"/>
</dbReference>
<proteinExistence type="predicted"/>
<protein>
    <recommendedName>
        <fullName evidence="7">RING-type domain-containing protein</fullName>
    </recommendedName>
</protein>
<dbReference type="Gene3D" id="3.30.40.10">
    <property type="entry name" value="Zinc/RING finger domain, C3HC4 (zinc finger)"/>
    <property type="match status" value="1"/>
</dbReference>
<evidence type="ECO:0000256" key="3">
    <source>
        <dbReference type="ARBA" id="ARBA00022771"/>
    </source>
</evidence>
<evidence type="ECO:0000256" key="2">
    <source>
        <dbReference type="ARBA" id="ARBA00022723"/>
    </source>
</evidence>
<dbReference type="InterPro" id="IPR001841">
    <property type="entry name" value="Znf_RING"/>
</dbReference>
<evidence type="ECO:0000256" key="4">
    <source>
        <dbReference type="ARBA" id="ARBA00022833"/>
    </source>
</evidence>
<keyword evidence="5" id="KW-0539">Nucleus</keyword>
<evidence type="ECO:0000313" key="8">
    <source>
        <dbReference type="EMBL" id="TDH71427.1"/>
    </source>
</evidence>
<reference evidence="8 9" key="1">
    <citation type="journal article" date="2021" name="Genome Biol.">
        <title>AFLAP: assembly-free linkage analysis pipeline using k-mers from genome sequencing data.</title>
        <authorList>
            <person name="Fletcher K."/>
            <person name="Zhang L."/>
            <person name="Gil J."/>
            <person name="Han R."/>
            <person name="Cavanaugh K."/>
            <person name="Michelmore R."/>
        </authorList>
    </citation>
    <scope>NUCLEOTIDE SEQUENCE [LARGE SCALE GENOMIC DNA]</scope>
    <source>
        <strain evidence="8 9">SF5</strain>
    </source>
</reference>
<evidence type="ECO:0000256" key="1">
    <source>
        <dbReference type="ARBA" id="ARBA00004123"/>
    </source>
</evidence>
<dbReference type="Pfam" id="PF13923">
    <property type="entry name" value="zf-C3HC4_2"/>
    <property type="match status" value="1"/>
</dbReference>
<keyword evidence="9" id="KW-1185">Reference proteome</keyword>
<dbReference type="GeneID" id="94349727"/>
<dbReference type="RefSeq" id="XP_067820926.1">
    <property type="nucleotide sequence ID" value="XM_067964056.1"/>
</dbReference>
<dbReference type="FunFam" id="3.30.40.10:FF:000033">
    <property type="entry name" value="Polycomb group RING finger protein 3"/>
    <property type="match status" value="1"/>
</dbReference>
<dbReference type="CDD" id="cd16525">
    <property type="entry name" value="RING-HC_PCGF"/>
    <property type="match status" value="1"/>
</dbReference>
<evidence type="ECO:0000313" key="9">
    <source>
        <dbReference type="Proteomes" id="UP000294530"/>
    </source>
</evidence>